<reference evidence="2" key="1">
    <citation type="journal article" date="2019" name="Int. J. Syst. Evol. Microbiol.">
        <title>The Global Catalogue of Microorganisms (GCM) 10K type strain sequencing project: providing services to taxonomists for standard genome sequencing and annotation.</title>
        <authorList>
            <consortium name="The Broad Institute Genomics Platform"/>
            <consortium name="The Broad Institute Genome Sequencing Center for Infectious Disease"/>
            <person name="Wu L."/>
            <person name="Ma J."/>
        </authorList>
    </citation>
    <scope>NUCLEOTIDE SEQUENCE [LARGE SCALE GENOMIC DNA]</scope>
    <source>
        <strain evidence="2">JCM 14545</strain>
    </source>
</reference>
<sequence length="87" mass="9464">MSWPDRPHAITEPLAPVAHRFVVNLVEPPTSSAAPSSARPFILRGLKARKITLVPSADHTAKGPTLIQRNCNEDGHLIDDSYTVPDT</sequence>
<proteinExistence type="predicted"/>
<protein>
    <submittedName>
        <fullName evidence="1">Uncharacterized protein</fullName>
    </submittedName>
</protein>
<organism evidence="1 2">
    <name type="scientific">Amycolatopsis minnesotensis</name>
    <dbReference type="NCBI Taxonomy" id="337894"/>
    <lineage>
        <taxon>Bacteria</taxon>
        <taxon>Bacillati</taxon>
        <taxon>Actinomycetota</taxon>
        <taxon>Actinomycetes</taxon>
        <taxon>Pseudonocardiales</taxon>
        <taxon>Pseudonocardiaceae</taxon>
        <taxon>Amycolatopsis</taxon>
    </lineage>
</organism>
<dbReference type="Proteomes" id="UP001501116">
    <property type="component" value="Unassembled WGS sequence"/>
</dbReference>
<name>A0ABP5CCC9_9PSEU</name>
<accession>A0ABP5CCC9</accession>
<evidence type="ECO:0000313" key="2">
    <source>
        <dbReference type="Proteomes" id="UP001501116"/>
    </source>
</evidence>
<dbReference type="EMBL" id="BAAANN010000013">
    <property type="protein sequence ID" value="GAA1961726.1"/>
    <property type="molecule type" value="Genomic_DNA"/>
</dbReference>
<evidence type="ECO:0000313" key="1">
    <source>
        <dbReference type="EMBL" id="GAA1961726.1"/>
    </source>
</evidence>
<gene>
    <name evidence="1" type="ORF">GCM10009754_35940</name>
</gene>
<keyword evidence="2" id="KW-1185">Reference proteome</keyword>
<comment type="caution">
    <text evidence="1">The sequence shown here is derived from an EMBL/GenBank/DDBJ whole genome shotgun (WGS) entry which is preliminary data.</text>
</comment>